<protein>
    <recommendedName>
        <fullName evidence="3">DUF4595 domain-containing protein</fullName>
    </recommendedName>
</protein>
<dbReference type="Proteomes" id="UP000298340">
    <property type="component" value="Unassembled WGS sequence"/>
</dbReference>
<dbReference type="AlphaFoldDB" id="A0A4Y7UCK5"/>
<sequence length="378" mass="42461">MLLLVMIVGLTSCSSDTEEGNSSEITYADVKPTQTKFKAFYGTKLSKISGSVASKSSEVNPTTEISKPISVIFYPRTQTISFSNIFDNTTVEYKVTGIVENEISVTYSFKINTDFTCTIVNKTSTSPAKAIITFSGGYYQFDVTDSAKKNLTQLVTKETYTAQNSNYNYTIDYSYADTTLIQSVRHSINLKTLQPLTTVTDYTYNEGKLVSKIQNDGNGVLKSKTVYEYTNNLITKSTVSNAAGKVTEIDTFEYNSNGKLSVAYYGNSTGTMYYMIRHYSYEKNKLNTIYTDPEETYKDSEISIYDSERKPYLIAQDEILDPFLYLNITKTTITDIDGVVTNFPEIAYEYSSQGLLVKTSYANENGDPDIKVRTYKEE</sequence>
<evidence type="ECO:0000313" key="1">
    <source>
        <dbReference type="EMBL" id="TEB43738.1"/>
    </source>
</evidence>
<proteinExistence type="predicted"/>
<gene>
    <name evidence="1" type="ORF">D0809_12630</name>
</gene>
<evidence type="ECO:0000313" key="2">
    <source>
        <dbReference type="Proteomes" id="UP000298340"/>
    </source>
</evidence>
<reference evidence="1 2" key="1">
    <citation type="journal article" date="2018" name="Syst. Appl. Microbiol.">
        <title>Flavobacterium circumlabens sp. nov. and Flavobacterium cupreum sp. nov., two psychrotrophic species isolated from Antarctic environmental samples.</title>
        <authorList>
            <person name="Kralova S."/>
            <person name="Busse H.J."/>
            <person name="Svec P."/>
            <person name="Maslanova I."/>
            <person name="Stankova E."/>
            <person name="Bartak M."/>
            <person name="Sedlacek I."/>
        </authorList>
    </citation>
    <scope>NUCLEOTIDE SEQUENCE [LARGE SCALE GENOMIC DNA]</scope>
    <source>
        <strain evidence="1 2">CCM 8828</strain>
    </source>
</reference>
<comment type="caution">
    <text evidence="1">The sequence shown here is derived from an EMBL/GenBank/DDBJ whole genome shotgun (WGS) entry which is preliminary data.</text>
</comment>
<organism evidence="1 2">
    <name type="scientific">Flavobacterium circumlabens</name>
    <dbReference type="NCBI Taxonomy" id="2133765"/>
    <lineage>
        <taxon>Bacteria</taxon>
        <taxon>Pseudomonadati</taxon>
        <taxon>Bacteroidota</taxon>
        <taxon>Flavobacteriia</taxon>
        <taxon>Flavobacteriales</taxon>
        <taxon>Flavobacteriaceae</taxon>
        <taxon>Flavobacterium</taxon>
    </lineage>
</organism>
<accession>A0A4Y7UCK5</accession>
<evidence type="ECO:0008006" key="3">
    <source>
        <dbReference type="Google" id="ProtNLM"/>
    </source>
</evidence>
<name>A0A4Y7UCK5_9FLAO</name>
<dbReference type="EMBL" id="QWDN01000004">
    <property type="protein sequence ID" value="TEB43738.1"/>
    <property type="molecule type" value="Genomic_DNA"/>
</dbReference>